<feature type="compositionally biased region" description="Low complexity" evidence="1">
    <location>
        <begin position="401"/>
        <end position="412"/>
    </location>
</feature>
<dbReference type="EMBL" id="MU826830">
    <property type="protein sequence ID" value="KAJ7373638.1"/>
    <property type="molecule type" value="Genomic_DNA"/>
</dbReference>
<feature type="compositionally biased region" description="Low complexity" evidence="1">
    <location>
        <begin position="378"/>
        <end position="393"/>
    </location>
</feature>
<accession>A0A9W9Z1I9</accession>
<feature type="compositionally biased region" description="Polar residues" evidence="1">
    <location>
        <begin position="44"/>
        <end position="61"/>
    </location>
</feature>
<evidence type="ECO:0000313" key="2">
    <source>
        <dbReference type="EMBL" id="KAJ7373638.1"/>
    </source>
</evidence>
<feature type="compositionally biased region" description="Low complexity" evidence="1">
    <location>
        <begin position="20"/>
        <end position="43"/>
    </location>
</feature>
<feature type="region of interest" description="Disordered" evidence="1">
    <location>
        <begin position="378"/>
        <end position="412"/>
    </location>
</feature>
<evidence type="ECO:0000313" key="3">
    <source>
        <dbReference type="Proteomes" id="UP001163046"/>
    </source>
</evidence>
<evidence type="ECO:0000256" key="1">
    <source>
        <dbReference type="SAM" id="MobiDB-lite"/>
    </source>
</evidence>
<sequence length="899" mass="93430">MQTAEAGSSHGLVPTSMLGSSGQPLSVSESLSSRSVSANLNSSKQAVSSSLPEGNVTQTAVLPSGSPSTSSASEQKPASNMTLSVVMTTGSATSSFHLSPSQHANVTESPAVSITRSPSSAPLFVSITPSGTLTQSHVVLVPSSLSKESSVPQGNMTASLSVSNVVGIVTSTGVVPSTQVSLPTTSVSSSEQSSSVGMVVSSTFVVNETLPLTSSLDLKSSPSTLLSNSTSTLTHSVKSVSTSIQSSSTFGDNSTLPSTSSLDLMMSSAVLGKSSSILAHSTTAISQPSTVFGNASVAVSSSSLSPGTSSSFVVVVPSVSLGKDSSSLTQQPLDTSITISSSPLPTKIRNFSLSSTASSSSLSNMSVMSTALQSASDTSSLSIPPSSAHLSSPTTDLTSQAVSRSVVTRPSPSAVESSEVLQTIVSSSVTVASSSRLYRPPLVTISSLGICYVVYTTRIVQPSLVSTRPVNMSSTASVNVSSTRGFSVVMNTTSIQVSPSVSLNTSSAVVQPTLDVNATRSQSSRVLSTAVHVNFTVKPSGSSSSVQISLTVAIVNSTTSRPVSTSFATKSVEVTQSSNVSQSTSSASSSTNQIISVAFTTLPSVKETSSLATSTYLLSKTPSISTAEVLSSSQAPTSQVISPSRTVSPVVSSSTTVPTIQPPDPSLLMDTVLIVPQVMDVQSEEFRKELEVNLAEAYSFAELRRRKRATMDINATIDSIQRVNNGDNVNVAFFITKDDQRLSGFDAAQNYQKFSKAELGNLIKFDVVSMPRALVVPPTPPLQPNILVSLIIKASASGNISIPENKKRLEDNLAAFYKENKQLTTTVTANIKTIIHEPNEIDYLEFYISVSGQAVNASDVVQTFKVPHVNLLSAQLEVEVLVQAYIQTRSRPLKRITSS</sequence>
<proteinExistence type="predicted"/>
<gene>
    <name evidence="2" type="ORF">OS493_011247</name>
</gene>
<protein>
    <submittedName>
        <fullName evidence="2">Uncharacterized protein</fullName>
    </submittedName>
</protein>
<name>A0A9W9Z1I9_9CNID</name>
<keyword evidence="3" id="KW-1185">Reference proteome</keyword>
<feature type="region of interest" description="Disordered" evidence="1">
    <location>
        <begin position="1"/>
        <end position="78"/>
    </location>
</feature>
<organism evidence="2 3">
    <name type="scientific">Desmophyllum pertusum</name>
    <dbReference type="NCBI Taxonomy" id="174260"/>
    <lineage>
        <taxon>Eukaryota</taxon>
        <taxon>Metazoa</taxon>
        <taxon>Cnidaria</taxon>
        <taxon>Anthozoa</taxon>
        <taxon>Hexacorallia</taxon>
        <taxon>Scleractinia</taxon>
        <taxon>Caryophylliina</taxon>
        <taxon>Caryophylliidae</taxon>
        <taxon>Desmophyllum</taxon>
    </lineage>
</organism>
<dbReference type="AlphaFoldDB" id="A0A9W9Z1I9"/>
<comment type="caution">
    <text evidence="2">The sequence shown here is derived from an EMBL/GenBank/DDBJ whole genome shotgun (WGS) entry which is preliminary data.</text>
</comment>
<feature type="compositionally biased region" description="Low complexity" evidence="1">
    <location>
        <begin position="64"/>
        <end position="73"/>
    </location>
</feature>
<reference evidence="2" key="1">
    <citation type="submission" date="2023-01" db="EMBL/GenBank/DDBJ databases">
        <title>Genome assembly of the deep-sea coral Lophelia pertusa.</title>
        <authorList>
            <person name="Herrera S."/>
            <person name="Cordes E."/>
        </authorList>
    </citation>
    <scope>NUCLEOTIDE SEQUENCE</scope>
    <source>
        <strain evidence="2">USNM1676648</strain>
        <tissue evidence="2">Polyp</tissue>
    </source>
</reference>
<dbReference type="Proteomes" id="UP001163046">
    <property type="component" value="Unassembled WGS sequence"/>
</dbReference>